<dbReference type="EC" id="2.3.1.41" evidence="6"/>
<dbReference type="KEGG" id="cse:Cseg_1924"/>
<keyword evidence="1 6" id="KW-0808">Transferase</keyword>
<evidence type="ECO:0000256" key="1">
    <source>
        <dbReference type="ARBA" id="ARBA00022679"/>
    </source>
</evidence>
<dbReference type="AlphaFoldDB" id="D5VJI8"/>
<dbReference type="CDD" id="cd00830">
    <property type="entry name" value="KAS_III"/>
    <property type="match status" value="1"/>
</dbReference>
<feature type="domain" description="Beta-ketoacyl-[acyl-carrier-protein] synthase III N-terminal" evidence="5">
    <location>
        <begin position="185"/>
        <end position="264"/>
    </location>
</feature>
<sequence length="406" mass="43843">MTGPSSMLSTASNKRQNASPPEDRKRLARIIGTVVLPQAVIAATGLFTPPHSISNAELVEAFNTFVERFNTANAEAIAAGEIVALAPSSPEFIEKASGIKSRFVMNKTGIIDPEIMRPIIPERPNDEISILAEMAVEAAKQAIERWGKPVSEIGAVICAASNMQRAYPAMAIEVQQALGIEGFAFDMNVACSSATFGIKTAADFVTSGSAKAVLMVNPEICSGHLNFKDRDSHFIFGDVATAVIIEDADQAKDGWEILGTRLKTQFSNNIRNNFGFLNRAAPEGIDAKDKLFVQEGRKVFREVVPMVSEMIVEHAQDLGLDPSTLKRLWLHQANINMNEMIGRKVLGRDPAPGENVIILDEYANTSSAGSIIAFHTANDDFKPGETGLICSFGAGYSAGTVFVRKR</sequence>
<evidence type="ECO:0000259" key="5">
    <source>
        <dbReference type="Pfam" id="PF08545"/>
    </source>
</evidence>
<dbReference type="Gene3D" id="3.40.47.10">
    <property type="match status" value="2"/>
</dbReference>
<dbReference type="Pfam" id="PF08545">
    <property type="entry name" value="ACP_syn_III"/>
    <property type="match status" value="1"/>
</dbReference>
<dbReference type="Proteomes" id="UP000002629">
    <property type="component" value="Chromosome"/>
</dbReference>
<dbReference type="PANTHER" id="PTHR34069:SF2">
    <property type="entry name" value="BETA-KETOACYL-[ACYL-CARRIER-PROTEIN] SYNTHASE III"/>
    <property type="match status" value="1"/>
</dbReference>
<reference evidence="7" key="1">
    <citation type="journal article" date="2011" name="J. Bacteriol.">
        <title>Genome sequences of eight morphologically diverse alphaproteobacteria.</title>
        <authorList>
            <consortium name="US DOE Joint Genome Institute"/>
            <person name="Brown P.J."/>
            <person name="Kysela D.T."/>
            <person name="Buechlein A."/>
            <person name="Hemmerich C."/>
            <person name="Brun Y.V."/>
        </authorList>
    </citation>
    <scope>NUCLEOTIDE SEQUENCE [LARGE SCALE GENOMIC DNA]</scope>
    <source>
        <strain evidence="7">ATCC 21756 / DSM 7131 / JCM 7823 / NBRC 15250 / LMG 17158 / TK0059</strain>
    </source>
</reference>
<dbReference type="GO" id="GO:0044550">
    <property type="term" value="P:secondary metabolite biosynthetic process"/>
    <property type="evidence" value="ECO:0007669"/>
    <property type="project" value="TreeGrafter"/>
</dbReference>
<feature type="compositionally biased region" description="Polar residues" evidence="3">
    <location>
        <begin position="1"/>
        <end position="19"/>
    </location>
</feature>
<evidence type="ECO:0000313" key="7">
    <source>
        <dbReference type="Proteomes" id="UP000002629"/>
    </source>
</evidence>
<protein>
    <submittedName>
        <fullName evidence="6">Beta-ketoacyl-acyl-carrier-protein synthase I</fullName>
        <ecNumber evidence="6">2.3.1.41</ecNumber>
    </submittedName>
</protein>
<dbReference type="PANTHER" id="PTHR34069">
    <property type="entry name" value="3-OXOACYL-[ACYL-CARRIER-PROTEIN] SYNTHASE 3"/>
    <property type="match status" value="1"/>
</dbReference>
<evidence type="ECO:0000259" key="4">
    <source>
        <dbReference type="Pfam" id="PF08541"/>
    </source>
</evidence>
<dbReference type="NCBIfam" id="NF005703">
    <property type="entry name" value="PRK07515.1"/>
    <property type="match status" value="1"/>
</dbReference>
<accession>D5VJI8</accession>
<gene>
    <name evidence="6" type="ordered locus">Cseg_1924</name>
</gene>
<dbReference type="GO" id="GO:0004315">
    <property type="term" value="F:3-oxoacyl-[acyl-carrier-protein] synthase activity"/>
    <property type="evidence" value="ECO:0007669"/>
    <property type="project" value="UniProtKB-EC"/>
</dbReference>
<dbReference type="GO" id="GO:0006633">
    <property type="term" value="P:fatty acid biosynthetic process"/>
    <property type="evidence" value="ECO:0007669"/>
    <property type="project" value="InterPro"/>
</dbReference>
<evidence type="ECO:0000313" key="6">
    <source>
        <dbReference type="EMBL" id="ADG10397.1"/>
    </source>
</evidence>
<keyword evidence="2 6" id="KW-0012">Acyltransferase</keyword>
<proteinExistence type="predicted"/>
<feature type="domain" description="Beta-ketoacyl-[acyl-carrier-protein] synthase III C-terminal" evidence="4">
    <location>
        <begin position="317"/>
        <end position="404"/>
    </location>
</feature>
<name>D5VJI8_CAUST</name>
<organism evidence="6 7">
    <name type="scientific">Caulobacter segnis (strain ATCC 21756 / DSM 7131 / JCM 7823 / NBRC 15250 / LMG 17158 / TK0059)</name>
    <name type="common">Mycoplana segnis</name>
    <dbReference type="NCBI Taxonomy" id="509190"/>
    <lineage>
        <taxon>Bacteria</taxon>
        <taxon>Pseudomonadati</taxon>
        <taxon>Pseudomonadota</taxon>
        <taxon>Alphaproteobacteria</taxon>
        <taxon>Caulobacterales</taxon>
        <taxon>Caulobacteraceae</taxon>
        <taxon>Caulobacter</taxon>
    </lineage>
</organism>
<dbReference type="Pfam" id="PF08541">
    <property type="entry name" value="ACP_syn_III_C"/>
    <property type="match status" value="1"/>
</dbReference>
<evidence type="ECO:0000256" key="3">
    <source>
        <dbReference type="SAM" id="MobiDB-lite"/>
    </source>
</evidence>
<dbReference type="STRING" id="509190.Cseg_1924"/>
<feature type="region of interest" description="Disordered" evidence="3">
    <location>
        <begin position="1"/>
        <end position="24"/>
    </location>
</feature>
<evidence type="ECO:0000256" key="2">
    <source>
        <dbReference type="ARBA" id="ARBA00023315"/>
    </source>
</evidence>
<dbReference type="EMBL" id="CP002008">
    <property type="protein sequence ID" value="ADG10397.1"/>
    <property type="molecule type" value="Genomic_DNA"/>
</dbReference>
<dbReference type="InterPro" id="IPR013747">
    <property type="entry name" value="ACP_syn_III_C"/>
</dbReference>
<dbReference type="eggNOG" id="COG0332">
    <property type="taxonomic scope" value="Bacteria"/>
</dbReference>
<dbReference type="HOGENOM" id="CLU_039592_4_2_5"/>
<dbReference type="InterPro" id="IPR016039">
    <property type="entry name" value="Thiolase-like"/>
</dbReference>
<dbReference type="SUPFAM" id="SSF53901">
    <property type="entry name" value="Thiolase-like"/>
    <property type="match status" value="1"/>
</dbReference>
<dbReference type="InterPro" id="IPR013751">
    <property type="entry name" value="ACP_syn_III_N"/>
</dbReference>